<evidence type="ECO:0000313" key="8">
    <source>
        <dbReference type="Proteomes" id="UP000634608"/>
    </source>
</evidence>
<dbReference type="STRING" id="1096995.BJAB07104_01901"/>
<reference evidence="5 7" key="4">
    <citation type="submission" date="2020-09" db="EMBL/GenBank/DDBJ databases">
        <title>Carbapenem-Resistant Acinetobacter baumannii devoid of typical resistance factors.</title>
        <authorList>
            <person name="Hoffmann M."/>
            <person name="Luo Y."/>
            <person name="Strain E."/>
            <person name="Rand H."/>
            <person name="Javkar K.G."/>
        </authorList>
    </citation>
    <scope>NUCLEOTIDE SEQUENCE [LARGE SCALE GENOMIC DNA]</scope>
    <source>
        <strain evidence="5 7">CFSAN093705</strain>
    </source>
</reference>
<reference evidence="1" key="3">
    <citation type="submission" date="2020-08" db="EMBL/GenBank/DDBJ databases">
        <title>Diversity of carbapenem-resistant Acinetobacter baumannii and bacteriophage-mediated spread of the Oxa23 carbapenemase.</title>
        <authorList>
            <person name="Abouelfetouh A."/>
            <person name="Mattock J."/>
            <person name="Turner D."/>
            <person name="Li E."/>
            <person name="Evans B.A."/>
        </authorList>
    </citation>
    <scope>NUCLEOTIDE SEQUENCE</scope>
    <source>
        <strain evidence="1">A86</strain>
    </source>
</reference>
<dbReference type="Proteomes" id="UP000634608">
    <property type="component" value="Unassembled WGS sequence"/>
</dbReference>
<evidence type="ECO:0000313" key="4">
    <source>
        <dbReference type="EMBL" id="PRN32510.1"/>
    </source>
</evidence>
<dbReference type="EMBL" id="JACSVK010000035">
    <property type="protein sequence ID" value="MBD0220921.1"/>
    <property type="molecule type" value="Genomic_DNA"/>
</dbReference>
<evidence type="ECO:0000313" key="2">
    <source>
        <dbReference type="EMBL" id="MDR8261700.1"/>
    </source>
</evidence>
<reference evidence="2" key="2">
    <citation type="submission" date="2019-07" db="EMBL/GenBank/DDBJ databases">
        <title>Biological characteristics of mucoid Acinetobacter baumannii from a general hospital in China.</title>
        <authorList>
            <person name="Hua X."/>
            <person name="Yu Y."/>
        </authorList>
    </citation>
    <scope>NUCLEOTIDE SEQUENCE [LARGE SCALE GENOMIC DNA]</scope>
    <source>
        <strain evidence="2">N41</strain>
        <strain evidence="3">N8</strain>
    </source>
</reference>
<dbReference type="EMBL" id="CP061525">
    <property type="protein sequence ID" value="QNV20054.1"/>
    <property type="molecule type" value="Genomic_DNA"/>
</dbReference>
<sequence length="367" mass="44586">MYSKNNVLLPSKSAYSLEEACKELNLFFNRDDIDIRYILDLVHQGHIWMHAKFSKNNYLFAIPMEWELDENFNNENEKRIEEILFFNRMLNYQNIYNKMGDYDLYLKLTLETAFDLLNNKIIIKPLILDIYDPCEYFYLCDNYLKIDSGYYLEFKKYPKGLKRDEYFDTVLINHSEKEIIKKMSFFEIYDEIYNGTEFADLYYEFPEVMEIVEIQNRHATDRIDKFKWKKGWEKYYWYGDKQLEDFEMEYNLEDIYILKEDMDFLKRGESRKIRERKDYMSPHIRKQYEKLDVRSNYTSKNSISNKSINKIIYALANMANIDISQPQAAFSQLQLYCEKNNLELPNKDTCGKAFKDAKYYFDNFNSK</sequence>
<dbReference type="RefSeq" id="WP_000287036.1">
    <property type="nucleotide sequence ID" value="NZ_AP024415.1"/>
</dbReference>
<protein>
    <submittedName>
        <fullName evidence="1">Uncharacterized protein</fullName>
    </submittedName>
</protein>
<dbReference type="EMBL" id="NEPB01000039">
    <property type="protein sequence ID" value="PRN32510.1"/>
    <property type="molecule type" value="Genomic_DNA"/>
</dbReference>
<dbReference type="AlphaFoldDB" id="A0A219CD76"/>
<evidence type="ECO:0000313" key="6">
    <source>
        <dbReference type="Proteomes" id="UP000237823"/>
    </source>
</evidence>
<dbReference type="Proteomes" id="UP000237823">
    <property type="component" value="Unassembled WGS sequence"/>
</dbReference>
<evidence type="ECO:0000313" key="5">
    <source>
        <dbReference type="EMBL" id="QNV20054.1"/>
    </source>
</evidence>
<dbReference type="EMBL" id="VMAF01000036">
    <property type="protein sequence ID" value="MDR8432829.1"/>
    <property type="molecule type" value="Genomic_DNA"/>
</dbReference>
<gene>
    <name evidence="4" type="ORF">B9W25_14600</name>
    <name evidence="3" type="ORF">FPK63_17350</name>
    <name evidence="2" type="ORF">FPK87_14685</name>
    <name evidence="5" type="ORF">FQZ18_09685</name>
    <name evidence="1" type="ORF">IAG11_13540</name>
</gene>
<dbReference type="EMBL" id="VMBB01000022">
    <property type="protein sequence ID" value="MDR8261700.1"/>
    <property type="molecule type" value="Genomic_DNA"/>
</dbReference>
<proteinExistence type="predicted"/>
<name>A0A219CD76_ACIBA</name>
<evidence type="ECO:0000313" key="7">
    <source>
        <dbReference type="Proteomes" id="UP000516419"/>
    </source>
</evidence>
<reference evidence="4 6" key="1">
    <citation type="submission" date="2017-04" db="EMBL/GenBank/DDBJ databases">
        <title>Comparison of Acinetobacter baumannii whole genome sequences from two major hospitals in Kuwait.</title>
        <authorList>
            <person name="Nasser K."/>
            <person name="Habibi N."/>
            <person name="Khan M.W."/>
            <person name="Purohit P."/>
            <person name="Al-Obaid I."/>
            <person name="Dhar R."/>
            <person name="Al-Fouzan W."/>
            <person name="Mustafa A.S."/>
        </authorList>
    </citation>
    <scope>NUCLEOTIDE SEQUENCE [LARGE SCALE GENOMIC DNA]</scope>
    <source>
        <strain evidence="4 6">KUFAR57</strain>
    </source>
</reference>
<dbReference type="KEGG" id="abw:BL01_12545"/>
<organism evidence="1 8">
    <name type="scientific">Acinetobacter baumannii</name>
    <dbReference type="NCBI Taxonomy" id="470"/>
    <lineage>
        <taxon>Bacteria</taxon>
        <taxon>Pseudomonadati</taxon>
        <taxon>Pseudomonadota</taxon>
        <taxon>Gammaproteobacteria</taxon>
        <taxon>Moraxellales</taxon>
        <taxon>Moraxellaceae</taxon>
        <taxon>Acinetobacter</taxon>
        <taxon>Acinetobacter calcoaceticus/baumannii complex</taxon>
    </lineage>
</organism>
<evidence type="ECO:0000313" key="1">
    <source>
        <dbReference type="EMBL" id="MBD0220921.1"/>
    </source>
</evidence>
<accession>A0A219CD76</accession>
<evidence type="ECO:0000313" key="3">
    <source>
        <dbReference type="EMBL" id="MDR8432829.1"/>
    </source>
</evidence>
<dbReference type="Proteomes" id="UP000516419">
    <property type="component" value="Chromosome"/>
</dbReference>